<gene>
    <name evidence="2" type="ORF">K8U78_03330</name>
</gene>
<sequence length="94" mass="10651">MLKITKKQWKGFMCTGEAFLLVGAVFEFWLITSRSFPIEKFLIPGFYVTWGTFSSMLGALKASDVPRWMTITLTTAATIVMLIASILIAYYCHK</sequence>
<name>A0A921KCC8_9BIFI</name>
<evidence type="ECO:0000313" key="3">
    <source>
        <dbReference type="Proteomes" id="UP000715651"/>
    </source>
</evidence>
<keyword evidence="1" id="KW-0812">Transmembrane</keyword>
<organism evidence="2 3">
    <name type="scientific">Aeriscardovia aeriphila</name>
    <dbReference type="NCBI Taxonomy" id="218139"/>
    <lineage>
        <taxon>Bacteria</taxon>
        <taxon>Bacillati</taxon>
        <taxon>Actinomycetota</taxon>
        <taxon>Actinomycetes</taxon>
        <taxon>Bifidobacteriales</taxon>
        <taxon>Bifidobacteriaceae</taxon>
        <taxon>Aeriscardovia</taxon>
    </lineage>
</organism>
<dbReference type="AlphaFoldDB" id="A0A921KCC8"/>
<protein>
    <submittedName>
        <fullName evidence="2">Uncharacterized protein</fullName>
    </submittedName>
</protein>
<reference evidence="2" key="2">
    <citation type="submission" date="2021-09" db="EMBL/GenBank/DDBJ databases">
        <authorList>
            <person name="Gilroy R."/>
        </authorList>
    </citation>
    <scope>NUCLEOTIDE SEQUENCE</scope>
    <source>
        <strain evidence="2">578</strain>
    </source>
</reference>
<proteinExistence type="predicted"/>
<feature type="transmembrane region" description="Helical" evidence="1">
    <location>
        <begin position="72"/>
        <end position="91"/>
    </location>
</feature>
<reference evidence="2" key="1">
    <citation type="journal article" date="2021" name="PeerJ">
        <title>Extensive microbial diversity within the chicken gut microbiome revealed by metagenomics and culture.</title>
        <authorList>
            <person name="Gilroy R."/>
            <person name="Ravi A."/>
            <person name="Getino M."/>
            <person name="Pursley I."/>
            <person name="Horton D.L."/>
            <person name="Alikhan N.F."/>
            <person name="Baker D."/>
            <person name="Gharbi K."/>
            <person name="Hall N."/>
            <person name="Watson M."/>
            <person name="Adriaenssens E.M."/>
            <person name="Foster-Nyarko E."/>
            <person name="Jarju S."/>
            <person name="Secka A."/>
            <person name="Antonio M."/>
            <person name="Oren A."/>
            <person name="Chaudhuri R.R."/>
            <person name="La Ragione R."/>
            <person name="Hildebrand F."/>
            <person name="Pallen M.J."/>
        </authorList>
    </citation>
    <scope>NUCLEOTIDE SEQUENCE</scope>
    <source>
        <strain evidence="2">578</strain>
    </source>
</reference>
<keyword evidence="1" id="KW-1133">Transmembrane helix</keyword>
<feature type="transmembrane region" description="Helical" evidence="1">
    <location>
        <begin position="12"/>
        <end position="29"/>
    </location>
</feature>
<evidence type="ECO:0000256" key="1">
    <source>
        <dbReference type="SAM" id="Phobius"/>
    </source>
</evidence>
<dbReference type="Proteomes" id="UP000715651">
    <property type="component" value="Unassembled WGS sequence"/>
</dbReference>
<evidence type="ECO:0000313" key="2">
    <source>
        <dbReference type="EMBL" id="HJF18174.1"/>
    </source>
</evidence>
<accession>A0A921KCC8</accession>
<comment type="caution">
    <text evidence="2">The sequence shown here is derived from an EMBL/GenBank/DDBJ whole genome shotgun (WGS) entry which is preliminary data.</text>
</comment>
<keyword evidence="1" id="KW-0472">Membrane</keyword>
<dbReference type="EMBL" id="DYWK01000006">
    <property type="protein sequence ID" value="HJF18174.1"/>
    <property type="molecule type" value="Genomic_DNA"/>
</dbReference>